<evidence type="ECO:0000256" key="7">
    <source>
        <dbReference type="ARBA" id="ARBA00023136"/>
    </source>
</evidence>
<keyword evidence="4" id="KW-0812">Transmembrane</keyword>
<accession>A0ABY7FQ47</accession>
<sequence length="337" mass="38515">MKPFSRSKILIFFIAMSTFLVILSINRTSRTKKSLNADFGHQRIVAVAHKPVVKYSSVSFPEAASRMQERRRHLQKVCTTLKPKDKGYEGCYMPGENLYYVPSRNIVFCGIEKAGSTFWRRLLQIVGGGSTSESNPSLIEIGIAYLERGYVSLAKASVDEIQTIFRNSTSIVFVRDPYARLFSDALNLTKEVTLNDFDRDAARDAINDAVDWVFYSKPYIHQCRVTFYCALFKSRGYIDSPFPYLTFGEAQNATAMDFKQKLLQSSLTMTAKRTKKIRHQAYQQAIGGLTKTQKAKVEKAFRKDFLLFKYRSGINSVSARYDMHGHEYFQDCPSMEN</sequence>
<evidence type="ECO:0000256" key="8">
    <source>
        <dbReference type="ARBA" id="ARBA00023180"/>
    </source>
</evidence>
<organism evidence="10 11">
    <name type="scientific">Mya arenaria</name>
    <name type="common">Soft-shell clam</name>
    <dbReference type="NCBI Taxonomy" id="6604"/>
    <lineage>
        <taxon>Eukaryota</taxon>
        <taxon>Metazoa</taxon>
        <taxon>Spiralia</taxon>
        <taxon>Lophotrochozoa</taxon>
        <taxon>Mollusca</taxon>
        <taxon>Bivalvia</taxon>
        <taxon>Autobranchia</taxon>
        <taxon>Heteroconchia</taxon>
        <taxon>Euheterodonta</taxon>
        <taxon>Imparidentia</taxon>
        <taxon>Neoheterodontei</taxon>
        <taxon>Myida</taxon>
        <taxon>Myoidea</taxon>
        <taxon>Myidae</taxon>
        <taxon>Mya</taxon>
    </lineage>
</organism>
<dbReference type="Proteomes" id="UP001164746">
    <property type="component" value="Chromosome 13"/>
</dbReference>
<dbReference type="InterPro" id="IPR018011">
    <property type="entry name" value="Carb_sulfotrans_8-10"/>
</dbReference>
<keyword evidence="5" id="KW-1133">Transmembrane helix</keyword>
<keyword evidence="11" id="KW-1185">Reference proteome</keyword>
<keyword evidence="3 9" id="KW-0808">Transferase</keyword>
<keyword evidence="6 9" id="KW-0333">Golgi apparatus</keyword>
<dbReference type="PANTHER" id="PTHR12137:SF54">
    <property type="entry name" value="CARBOHYDRATE SULFOTRANSFERASE"/>
    <property type="match status" value="1"/>
</dbReference>
<dbReference type="Pfam" id="PF03567">
    <property type="entry name" value="Sulfotransfer_2"/>
    <property type="match status" value="1"/>
</dbReference>
<evidence type="ECO:0000256" key="1">
    <source>
        <dbReference type="ARBA" id="ARBA00004323"/>
    </source>
</evidence>
<keyword evidence="8 9" id="KW-0325">Glycoprotein</keyword>
<keyword evidence="9" id="KW-0735">Signal-anchor</keyword>
<gene>
    <name evidence="10" type="ORF">MAR_036826</name>
</gene>
<reference evidence="10" key="1">
    <citation type="submission" date="2022-11" db="EMBL/GenBank/DDBJ databases">
        <title>Centuries of genome instability and evolution in soft-shell clam transmissible cancer (bioRxiv).</title>
        <authorList>
            <person name="Hart S.F.M."/>
            <person name="Yonemitsu M.A."/>
            <person name="Giersch R.M."/>
            <person name="Beal B.F."/>
            <person name="Arriagada G."/>
            <person name="Davis B.W."/>
            <person name="Ostrander E.A."/>
            <person name="Goff S.P."/>
            <person name="Metzger M.J."/>
        </authorList>
    </citation>
    <scope>NUCLEOTIDE SEQUENCE</scope>
    <source>
        <strain evidence="10">MELC-2E11</strain>
        <tissue evidence="10">Siphon/mantle</tissue>
    </source>
</reference>
<evidence type="ECO:0000313" key="10">
    <source>
        <dbReference type="EMBL" id="WAR23157.1"/>
    </source>
</evidence>
<evidence type="ECO:0000256" key="5">
    <source>
        <dbReference type="ARBA" id="ARBA00022989"/>
    </source>
</evidence>
<dbReference type="InterPro" id="IPR005331">
    <property type="entry name" value="Sulfotransferase"/>
</dbReference>
<dbReference type="EC" id="2.8.2.-" evidence="9"/>
<keyword evidence="9" id="KW-0119">Carbohydrate metabolism</keyword>
<proteinExistence type="inferred from homology"/>
<evidence type="ECO:0000256" key="4">
    <source>
        <dbReference type="ARBA" id="ARBA00022692"/>
    </source>
</evidence>
<protein>
    <recommendedName>
        <fullName evidence="9">Carbohydrate sulfotransferase</fullName>
        <ecNumber evidence="9">2.8.2.-</ecNumber>
    </recommendedName>
</protein>
<name>A0ABY7FQ47_MYAAR</name>
<evidence type="ECO:0000256" key="3">
    <source>
        <dbReference type="ARBA" id="ARBA00022679"/>
    </source>
</evidence>
<evidence type="ECO:0000256" key="2">
    <source>
        <dbReference type="ARBA" id="ARBA00006339"/>
    </source>
</evidence>
<evidence type="ECO:0000313" key="11">
    <source>
        <dbReference type="Proteomes" id="UP001164746"/>
    </source>
</evidence>
<evidence type="ECO:0000256" key="9">
    <source>
        <dbReference type="RuleBase" id="RU364020"/>
    </source>
</evidence>
<keyword evidence="7" id="KW-0472">Membrane</keyword>
<dbReference type="PANTHER" id="PTHR12137">
    <property type="entry name" value="CARBOHYDRATE SULFOTRANSFERASE"/>
    <property type="match status" value="1"/>
</dbReference>
<dbReference type="EMBL" id="CP111024">
    <property type="protein sequence ID" value="WAR23157.1"/>
    <property type="molecule type" value="Genomic_DNA"/>
</dbReference>
<evidence type="ECO:0000256" key="6">
    <source>
        <dbReference type="ARBA" id="ARBA00023034"/>
    </source>
</evidence>
<comment type="similarity">
    <text evidence="2 9">Belongs to the sulfotransferase 2 family.</text>
</comment>
<comment type="subcellular location">
    <subcellularLocation>
        <location evidence="1 9">Golgi apparatus membrane</location>
        <topology evidence="1 9">Single-pass type II membrane protein</topology>
    </subcellularLocation>
</comment>